<evidence type="ECO:0000256" key="4">
    <source>
        <dbReference type="ARBA" id="ARBA00022475"/>
    </source>
</evidence>
<comment type="subcellular location">
    <subcellularLocation>
        <location evidence="2">Cell membrane</location>
    </subcellularLocation>
    <subcellularLocation>
        <location evidence="1">Membrane</location>
        <topology evidence="1">Multi-pass membrane protein</topology>
    </subcellularLocation>
</comment>
<evidence type="ECO:0000259" key="10">
    <source>
        <dbReference type="Pfam" id="PF02397"/>
    </source>
</evidence>
<comment type="similarity">
    <text evidence="3">Belongs to the bacterial sugar transferase family.</text>
</comment>
<feature type="transmembrane region" description="Helical" evidence="9">
    <location>
        <begin position="70"/>
        <end position="89"/>
    </location>
</feature>
<feature type="transmembrane region" description="Helical" evidence="9">
    <location>
        <begin position="95"/>
        <end position="117"/>
    </location>
</feature>
<accession>A0A1H3VUC4</accession>
<evidence type="ECO:0000256" key="7">
    <source>
        <dbReference type="ARBA" id="ARBA00022989"/>
    </source>
</evidence>
<keyword evidence="7 9" id="KW-1133">Transmembrane helix</keyword>
<keyword evidence="4" id="KW-1003">Cell membrane</keyword>
<proteinExistence type="inferred from homology"/>
<keyword evidence="6 9" id="KW-0812">Transmembrane</keyword>
<dbReference type="RefSeq" id="WP_093064579.1">
    <property type="nucleotide sequence ID" value="NZ_FNQP01000001.1"/>
</dbReference>
<dbReference type="OrthoDB" id="9808602at2"/>
<dbReference type="PANTHER" id="PTHR30576">
    <property type="entry name" value="COLANIC BIOSYNTHESIS UDP-GLUCOSE LIPID CARRIER TRANSFERASE"/>
    <property type="match status" value="1"/>
</dbReference>
<dbReference type="GO" id="GO:0016780">
    <property type="term" value="F:phosphotransferase activity, for other substituted phosphate groups"/>
    <property type="evidence" value="ECO:0007669"/>
    <property type="project" value="TreeGrafter"/>
</dbReference>
<dbReference type="InterPro" id="IPR003362">
    <property type="entry name" value="Bact_transf"/>
</dbReference>
<evidence type="ECO:0000313" key="11">
    <source>
        <dbReference type="EMBL" id="SDZ78377.1"/>
    </source>
</evidence>
<evidence type="ECO:0000256" key="2">
    <source>
        <dbReference type="ARBA" id="ARBA00004236"/>
    </source>
</evidence>
<dbReference type="Pfam" id="PF02397">
    <property type="entry name" value="Bac_transf"/>
    <property type="match status" value="1"/>
</dbReference>
<dbReference type="AlphaFoldDB" id="A0A1H3VUC4"/>
<evidence type="ECO:0000256" key="9">
    <source>
        <dbReference type="SAM" id="Phobius"/>
    </source>
</evidence>
<dbReference type="PANTHER" id="PTHR30576:SF4">
    <property type="entry name" value="UNDECAPRENYL-PHOSPHATE GALACTOSE PHOSPHOTRANSFERASE"/>
    <property type="match status" value="1"/>
</dbReference>
<dbReference type="EMBL" id="FNQP01000001">
    <property type="protein sequence ID" value="SDZ78377.1"/>
    <property type="molecule type" value="Genomic_DNA"/>
</dbReference>
<sequence>MKYILFKLTLYTLLLLFNLLLARGIAEWLIPDAHAHPASKYLWQIMVYLLIFFYLRLLTRRMVTTSETWLILKGNSIALIINFALMSLLKQSDQYSRLIILVFFSLNLLLPIWIYYLKRRCLQHPLLRERVLVICDEAACEDSRQWLAADNPFGFDIAATVNINHYSPEGLQTIVTNILEKEHFFATIIMLENTGMERMFHLMDQIQHKVKRILLVPRMTSLPMFNAEVFNSINQKGLIFFVRNNLLSDSDRAFKHVSDFMLALLLTLLLSPFLLGLYVWVWWATDGKPIFKQQRVGQDGNVFKIYKFRTMRPDAAEQLEKILAADPEAREEWERDHKLKNDPRITRVGHFLRRTSLDELPQLINVLRGQMSLVGPRPIVAEEIVDYGEYIDYYQQVRPGITGLWQVSGRNELSYEERVQLDVWYVRNWSLELDLIILTKTFVAVLLRKGSY</sequence>
<protein>
    <submittedName>
        <fullName evidence="11">Undecaprenyl-phosphate galactose phosphotransferase</fullName>
    </submittedName>
</protein>
<keyword evidence="8 9" id="KW-0472">Membrane</keyword>
<reference evidence="11 12" key="1">
    <citation type="submission" date="2016-10" db="EMBL/GenBank/DDBJ databases">
        <authorList>
            <person name="de Groot N.N."/>
        </authorList>
    </citation>
    <scope>NUCLEOTIDE SEQUENCE [LARGE SCALE GENOMIC DNA]</scope>
    <source>
        <strain evidence="11 12">DSM 21228</strain>
    </source>
</reference>
<evidence type="ECO:0000256" key="5">
    <source>
        <dbReference type="ARBA" id="ARBA00022679"/>
    </source>
</evidence>
<dbReference type="STRING" id="525918.SAMN05660964_00261"/>
<dbReference type="NCBIfam" id="TIGR03025">
    <property type="entry name" value="EPS_sugtrans"/>
    <property type="match status" value="1"/>
</dbReference>
<evidence type="ECO:0000256" key="8">
    <source>
        <dbReference type="ARBA" id="ARBA00023136"/>
    </source>
</evidence>
<organism evidence="11 12">
    <name type="scientific">Thiothrix caldifontis</name>
    <dbReference type="NCBI Taxonomy" id="525918"/>
    <lineage>
        <taxon>Bacteria</taxon>
        <taxon>Pseudomonadati</taxon>
        <taxon>Pseudomonadota</taxon>
        <taxon>Gammaproteobacteria</taxon>
        <taxon>Thiotrichales</taxon>
        <taxon>Thiotrichaceae</taxon>
        <taxon>Thiothrix</taxon>
    </lineage>
</organism>
<evidence type="ECO:0000256" key="1">
    <source>
        <dbReference type="ARBA" id="ARBA00004141"/>
    </source>
</evidence>
<evidence type="ECO:0000256" key="6">
    <source>
        <dbReference type="ARBA" id="ARBA00022692"/>
    </source>
</evidence>
<feature type="transmembrane region" description="Helical" evidence="9">
    <location>
        <begin position="260"/>
        <end position="283"/>
    </location>
</feature>
<keyword evidence="12" id="KW-1185">Reference proteome</keyword>
<evidence type="ECO:0000313" key="12">
    <source>
        <dbReference type="Proteomes" id="UP000199397"/>
    </source>
</evidence>
<dbReference type="Proteomes" id="UP000199397">
    <property type="component" value="Unassembled WGS sequence"/>
</dbReference>
<gene>
    <name evidence="11" type="ORF">SAMN05660964_00261</name>
</gene>
<dbReference type="InterPro" id="IPR017475">
    <property type="entry name" value="EPS_sugar_tfrase"/>
</dbReference>
<evidence type="ECO:0000256" key="3">
    <source>
        <dbReference type="ARBA" id="ARBA00006464"/>
    </source>
</evidence>
<feature type="domain" description="Bacterial sugar transferase" evidence="10">
    <location>
        <begin position="255"/>
        <end position="446"/>
    </location>
</feature>
<keyword evidence="5 11" id="KW-0808">Transferase</keyword>
<feature type="transmembrane region" description="Helical" evidence="9">
    <location>
        <begin position="41"/>
        <end position="58"/>
    </location>
</feature>
<name>A0A1H3VUC4_9GAMM</name>
<dbReference type="GO" id="GO:0005886">
    <property type="term" value="C:plasma membrane"/>
    <property type="evidence" value="ECO:0007669"/>
    <property type="project" value="UniProtKB-SubCell"/>
</dbReference>